<comment type="subunit">
    <text evidence="5">Self-interacts. Interacts with FtsZ.</text>
</comment>
<dbReference type="NCBIfam" id="TIGR01174">
    <property type="entry name" value="ftsA"/>
    <property type="match status" value="1"/>
</dbReference>
<evidence type="ECO:0000313" key="9">
    <source>
        <dbReference type="Proteomes" id="UP000475117"/>
    </source>
</evidence>
<dbReference type="HAMAP" id="MF_02033">
    <property type="entry name" value="FtsA"/>
    <property type="match status" value="1"/>
</dbReference>
<dbReference type="EMBL" id="CP066776">
    <property type="protein sequence ID" value="QQL46072.1"/>
    <property type="molecule type" value="Genomic_DNA"/>
</dbReference>
<reference evidence="8 9" key="1">
    <citation type="submission" date="2020-12" db="EMBL/GenBank/DDBJ databases">
        <title>Sulforoseuscoccus oceanibium gen. nov., sp. nov., a representative of the phylum Verrucomicrobia with special cytoplasmic membrane, and proposal of Sulforoseuscoccusaceae fam. nov.</title>
        <authorList>
            <person name="Xi F."/>
        </authorList>
    </citation>
    <scope>NUCLEOTIDE SEQUENCE [LARGE SCALE GENOMIC DNA]</scope>
    <source>
        <strain evidence="8 9">T37</strain>
    </source>
</reference>
<dbReference type="Gene3D" id="3.30.420.40">
    <property type="match status" value="2"/>
</dbReference>
<evidence type="ECO:0000256" key="4">
    <source>
        <dbReference type="ARBA" id="ARBA00023306"/>
    </source>
</evidence>
<evidence type="ECO:0000256" key="3">
    <source>
        <dbReference type="ARBA" id="ARBA00023136"/>
    </source>
</evidence>
<evidence type="ECO:0000256" key="6">
    <source>
        <dbReference type="PIRNR" id="PIRNR003101"/>
    </source>
</evidence>
<dbReference type="PANTHER" id="PTHR32432">
    <property type="entry name" value="CELL DIVISION PROTEIN FTSA-RELATED"/>
    <property type="match status" value="1"/>
</dbReference>
<dbReference type="SUPFAM" id="SSF53067">
    <property type="entry name" value="Actin-like ATPase domain"/>
    <property type="match status" value="2"/>
</dbReference>
<keyword evidence="3 5" id="KW-0472">Membrane</keyword>
<dbReference type="InterPro" id="IPR050696">
    <property type="entry name" value="FtsA/MreB"/>
</dbReference>
<dbReference type="Proteomes" id="UP000475117">
    <property type="component" value="Chromosome"/>
</dbReference>
<dbReference type="InterPro" id="IPR020823">
    <property type="entry name" value="Cell_div_FtsA"/>
</dbReference>
<dbReference type="GO" id="GO:0043093">
    <property type="term" value="P:FtsZ-dependent cytokinesis"/>
    <property type="evidence" value="ECO:0007669"/>
    <property type="project" value="UniProtKB-UniRule"/>
</dbReference>
<dbReference type="SMART" id="SM00842">
    <property type="entry name" value="FtsA"/>
    <property type="match status" value="1"/>
</dbReference>
<dbReference type="KEGG" id="soa:G3M56_005685"/>
<sequence>MARSQIYVGLEIGTTEICVVVGEVNPDGAIKILGVGTTPSRGVRKGEIVDFETVQTCLHDALLRAEERSDVMIRNVFLSVTGGHIESCNNRGCLRIPDDDSEITDEDVDEVKNIAREVTIPKENVFMHGVLQHYHVDGQERILDPVGRIGEKLEADYHIIHGIKSRVQNPIRCVREIPVEVEEVVFAPLASSQVVLSRESKNRGALMIDIGGGTTDFALYKDGVIVDSGCIPVGGDHITNDIASVLKIPLSKAELLKCEEGCAIPGDPGVSEIISMPDDTGFVGRDVERELLDSIINARLGETFELLYDQLEARNGFDGVGAGVFLTGGTSKMRGIDRLAEEIFRMPVHRSSSKHVSGLTATFEDPCYSTAIGLIRYAQMQDDEAYRAKKGGLIGRLKSVFSRR</sequence>
<name>A0A6B3L9Y2_9BACT</name>
<feature type="domain" description="SHS2" evidence="7">
    <location>
        <begin position="7"/>
        <end position="195"/>
    </location>
</feature>
<keyword evidence="2 5" id="KW-0132">Cell division</keyword>
<comment type="function">
    <text evidence="5 6">Cell division protein that is involved in the assembly of the Z ring. May serve as a membrane anchor for the Z ring.</text>
</comment>
<dbReference type="Pfam" id="PF14450">
    <property type="entry name" value="FtsA"/>
    <property type="match status" value="1"/>
</dbReference>
<dbReference type="PANTHER" id="PTHR32432:SF4">
    <property type="entry name" value="CELL DIVISION PROTEIN FTSA"/>
    <property type="match status" value="1"/>
</dbReference>
<dbReference type="InterPro" id="IPR043129">
    <property type="entry name" value="ATPase_NBD"/>
</dbReference>
<keyword evidence="1 5" id="KW-1003">Cell membrane</keyword>
<keyword evidence="9" id="KW-1185">Reference proteome</keyword>
<dbReference type="Pfam" id="PF02491">
    <property type="entry name" value="SHS2_FTSA"/>
    <property type="match status" value="1"/>
</dbReference>
<evidence type="ECO:0000256" key="5">
    <source>
        <dbReference type="HAMAP-Rule" id="MF_02033"/>
    </source>
</evidence>
<dbReference type="PIRSF" id="PIRSF003101">
    <property type="entry name" value="FtsA"/>
    <property type="match status" value="1"/>
</dbReference>
<organism evidence="8 9">
    <name type="scientific">Sulfuriroseicoccus oceanibius</name>
    <dbReference type="NCBI Taxonomy" id="2707525"/>
    <lineage>
        <taxon>Bacteria</taxon>
        <taxon>Pseudomonadati</taxon>
        <taxon>Verrucomicrobiota</taxon>
        <taxon>Verrucomicrobiia</taxon>
        <taxon>Verrucomicrobiales</taxon>
        <taxon>Verrucomicrobiaceae</taxon>
        <taxon>Sulfuriroseicoccus</taxon>
    </lineage>
</organism>
<evidence type="ECO:0000313" key="8">
    <source>
        <dbReference type="EMBL" id="QQL46072.1"/>
    </source>
</evidence>
<dbReference type="CDD" id="cd24048">
    <property type="entry name" value="ASKHA_NBD_FtsA"/>
    <property type="match status" value="1"/>
</dbReference>
<dbReference type="RefSeq" id="WP_164362722.1">
    <property type="nucleotide sequence ID" value="NZ_CP066776.1"/>
</dbReference>
<evidence type="ECO:0000256" key="1">
    <source>
        <dbReference type="ARBA" id="ARBA00022475"/>
    </source>
</evidence>
<gene>
    <name evidence="5 8" type="primary">ftsA</name>
    <name evidence="8" type="ORF">G3M56_005685</name>
</gene>
<dbReference type="InterPro" id="IPR003494">
    <property type="entry name" value="SHS2_FtsA"/>
</dbReference>
<comment type="subcellular location">
    <subcellularLocation>
        <location evidence="5">Cell membrane</location>
        <topology evidence="5">Peripheral membrane protein</topology>
        <orientation evidence="5">Cytoplasmic side</orientation>
    </subcellularLocation>
    <text evidence="5">Localizes to the Z ring in an FtsZ-dependent manner. Targeted to the membrane through a conserved C-terminal amphipathic helix.</text>
</comment>
<proteinExistence type="inferred from homology"/>
<evidence type="ECO:0000259" key="7">
    <source>
        <dbReference type="SMART" id="SM00842"/>
    </source>
</evidence>
<comment type="similarity">
    <text evidence="5 6">Belongs to the FtsA/MreB family.</text>
</comment>
<dbReference type="AlphaFoldDB" id="A0A6B3L9Y2"/>
<dbReference type="GO" id="GO:0032153">
    <property type="term" value="C:cell division site"/>
    <property type="evidence" value="ECO:0007669"/>
    <property type="project" value="UniProtKB-UniRule"/>
</dbReference>
<evidence type="ECO:0000256" key="2">
    <source>
        <dbReference type="ARBA" id="ARBA00022618"/>
    </source>
</evidence>
<dbReference type="Gene3D" id="3.30.1490.110">
    <property type="match status" value="1"/>
</dbReference>
<accession>A0A6B3L9Y2</accession>
<protein>
    <recommendedName>
        <fullName evidence="5 6">Cell division protein FtsA</fullName>
    </recommendedName>
</protein>
<keyword evidence="4 5" id="KW-0131">Cell cycle</keyword>
<dbReference type="GO" id="GO:0009898">
    <property type="term" value="C:cytoplasmic side of plasma membrane"/>
    <property type="evidence" value="ECO:0007669"/>
    <property type="project" value="UniProtKB-UniRule"/>
</dbReference>